<protein>
    <submittedName>
        <fullName evidence="2">Uncharacterized protein</fullName>
    </submittedName>
</protein>
<reference evidence="2 3" key="1">
    <citation type="journal article" date="2023" name="Commun. Biol.">
        <title>Genome analysis of Parmales, the sister group of diatoms, reveals the evolutionary specialization of diatoms from phago-mixotrophs to photoautotrophs.</title>
        <authorList>
            <person name="Ban H."/>
            <person name="Sato S."/>
            <person name="Yoshikawa S."/>
            <person name="Yamada K."/>
            <person name="Nakamura Y."/>
            <person name="Ichinomiya M."/>
            <person name="Sato N."/>
            <person name="Blanc-Mathieu R."/>
            <person name="Endo H."/>
            <person name="Kuwata A."/>
            <person name="Ogata H."/>
        </authorList>
    </citation>
    <scope>NUCLEOTIDE SEQUENCE [LARGE SCALE GENOMIC DNA]</scope>
</reference>
<evidence type="ECO:0000313" key="3">
    <source>
        <dbReference type="Proteomes" id="UP001165060"/>
    </source>
</evidence>
<comment type="caution">
    <text evidence="2">The sequence shown here is derived from an EMBL/GenBank/DDBJ whole genome shotgun (WGS) entry which is preliminary data.</text>
</comment>
<keyword evidence="3" id="KW-1185">Reference proteome</keyword>
<feature type="region of interest" description="Disordered" evidence="1">
    <location>
        <begin position="128"/>
        <end position="165"/>
    </location>
</feature>
<proteinExistence type="predicted"/>
<evidence type="ECO:0000313" key="2">
    <source>
        <dbReference type="EMBL" id="GMI50984.1"/>
    </source>
</evidence>
<evidence type="ECO:0000256" key="1">
    <source>
        <dbReference type="SAM" id="MobiDB-lite"/>
    </source>
</evidence>
<feature type="compositionally biased region" description="Pro residues" evidence="1">
    <location>
        <begin position="32"/>
        <end position="45"/>
    </location>
</feature>
<feature type="compositionally biased region" description="Basic and acidic residues" evidence="1">
    <location>
        <begin position="145"/>
        <end position="154"/>
    </location>
</feature>
<sequence length="223" mass="23108">MPSPSPAATTSESLKAAPPPLVEEDSTAAPCAPSPPPSPPTPPASLPALVSFAVSYSSSTSVLQQSLSQSLLSLSKLRYATSCSTSMLPLASTLSSIDATSTLALSEEHRPLEARFSEVLLTAKRRVQVGGCGGPDPASEEEDKEGGLRQRGGTDARSSAADEDAAAAYDKTVAELLPWPPHRLKGARQHWENALDSLPGVVRCIEEGGLFAGQTDEGADDDA</sequence>
<dbReference type="Proteomes" id="UP001165060">
    <property type="component" value="Unassembled WGS sequence"/>
</dbReference>
<feature type="region of interest" description="Disordered" evidence="1">
    <location>
        <begin position="1"/>
        <end position="46"/>
    </location>
</feature>
<dbReference type="EMBL" id="BRYB01006525">
    <property type="protein sequence ID" value="GMI50984.1"/>
    <property type="molecule type" value="Genomic_DNA"/>
</dbReference>
<accession>A0ABQ6NA45</accession>
<feature type="compositionally biased region" description="Low complexity" evidence="1">
    <location>
        <begin position="1"/>
        <end position="11"/>
    </location>
</feature>
<name>A0ABQ6NA45_9STRA</name>
<gene>
    <name evidence="2" type="ORF">TeGR_g2141</name>
</gene>
<organism evidence="2 3">
    <name type="scientific">Tetraparma gracilis</name>
    <dbReference type="NCBI Taxonomy" id="2962635"/>
    <lineage>
        <taxon>Eukaryota</taxon>
        <taxon>Sar</taxon>
        <taxon>Stramenopiles</taxon>
        <taxon>Ochrophyta</taxon>
        <taxon>Bolidophyceae</taxon>
        <taxon>Parmales</taxon>
        <taxon>Triparmaceae</taxon>
        <taxon>Tetraparma</taxon>
    </lineage>
</organism>